<feature type="compositionally biased region" description="Polar residues" evidence="1">
    <location>
        <begin position="410"/>
        <end position="422"/>
    </location>
</feature>
<feature type="domain" description="DUF3835" evidence="2">
    <location>
        <begin position="336"/>
        <end position="405"/>
    </location>
</feature>
<feature type="compositionally biased region" description="Polar residues" evidence="1">
    <location>
        <begin position="720"/>
        <end position="736"/>
    </location>
</feature>
<dbReference type="InterPro" id="IPR024325">
    <property type="entry name" value="DUF3835"/>
</dbReference>
<feature type="compositionally biased region" description="Basic and acidic residues" evidence="1">
    <location>
        <begin position="138"/>
        <end position="151"/>
    </location>
</feature>
<protein>
    <recommendedName>
        <fullName evidence="2">DUF3835 domain-containing protein</fullName>
    </recommendedName>
</protein>
<organism evidence="3 4">
    <name type="scientific">Leucocoprinus leucothites</name>
    <dbReference type="NCBI Taxonomy" id="201217"/>
    <lineage>
        <taxon>Eukaryota</taxon>
        <taxon>Fungi</taxon>
        <taxon>Dikarya</taxon>
        <taxon>Basidiomycota</taxon>
        <taxon>Agaricomycotina</taxon>
        <taxon>Agaricomycetes</taxon>
        <taxon>Agaricomycetidae</taxon>
        <taxon>Agaricales</taxon>
        <taxon>Agaricineae</taxon>
        <taxon>Agaricaceae</taxon>
        <taxon>Leucocoprinus</taxon>
    </lineage>
</organism>
<comment type="caution">
    <text evidence="3">The sequence shown here is derived from an EMBL/GenBank/DDBJ whole genome shotgun (WGS) entry which is preliminary data.</text>
</comment>
<reference evidence="3 4" key="1">
    <citation type="journal article" date="2020" name="ISME J.">
        <title>Uncovering the hidden diversity of litter-decomposition mechanisms in mushroom-forming fungi.</title>
        <authorList>
            <person name="Floudas D."/>
            <person name="Bentzer J."/>
            <person name="Ahren D."/>
            <person name="Johansson T."/>
            <person name="Persson P."/>
            <person name="Tunlid A."/>
        </authorList>
    </citation>
    <scope>NUCLEOTIDE SEQUENCE [LARGE SCALE GENOMIC DNA]</scope>
    <source>
        <strain evidence="3 4">CBS 146.42</strain>
    </source>
</reference>
<feature type="region of interest" description="Disordered" evidence="1">
    <location>
        <begin position="61"/>
        <end position="100"/>
    </location>
</feature>
<evidence type="ECO:0000256" key="1">
    <source>
        <dbReference type="SAM" id="MobiDB-lite"/>
    </source>
</evidence>
<dbReference type="Pfam" id="PF12927">
    <property type="entry name" value="DUF3835"/>
    <property type="match status" value="1"/>
</dbReference>
<feature type="compositionally biased region" description="Basic and acidic residues" evidence="1">
    <location>
        <begin position="191"/>
        <end position="206"/>
    </location>
</feature>
<feature type="compositionally biased region" description="Polar residues" evidence="1">
    <location>
        <begin position="607"/>
        <end position="616"/>
    </location>
</feature>
<dbReference type="OrthoDB" id="21413at2759"/>
<feature type="compositionally biased region" description="Polar residues" evidence="1">
    <location>
        <begin position="700"/>
        <end position="711"/>
    </location>
</feature>
<feature type="compositionally biased region" description="Low complexity" evidence="1">
    <location>
        <begin position="560"/>
        <end position="577"/>
    </location>
</feature>
<dbReference type="EMBL" id="JAACJO010000005">
    <property type="protein sequence ID" value="KAF5358011.1"/>
    <property type="molecule type" value="Genomic_DNA"/>
</dbReference>
<evidence type="ECO:0000259" key="2">
    <source>
        <dbReference type="Pfam" id="PF12927"/>
    </source>
</evidence>
<feature type="region of interest" description="Disordered" evidence="1">
    <location>
        <begin position="371"/>
        <end position="462"/>
    </location>
</feature>
<feature type="compositionally biased region" description="Polar residues" evidence="1">
    <location>
        <begin position="589"/>
        <end position="600"/>
    </location>
</feature>
<evidence type="ECO:0000313" key="4">
    <source>
        <dbReference type="Proteomes" id="UP000559027"/>
    </source>
</evidence>
<gene>
    <name evidence="3" type="ORF">D9756_001289</name>
</gene>
<feature type="compositionally biased region" description="Polar residues" evidence="1">
    <location>
        <begin position="498"/>
        <end position="532"/>
    </location>
</feature>
<feature type="compositionally biased region" description="Acidic residues" evidence="1">
    <location>
        <begin position="313"/>
        <end position="340"/>
    </location>
</feature>
<name>A0A8H5LHW5_9AGAR</name>
<keyword evidence="4" id="KW-1185">Reference proteome</keyword>
<evidence type="ECO:0000313" key="3">
    <source>
        <dbReference type="EMBL" id="KAF5358011.1"/>
    </source>
</evidence>
<feature type="compositionally biased region" description="Acidic residues" evidence="1">
    <location>
        <begin position="295"/>
        <end position="305"/>
    </location>
</feature>
<dbReference type="Proteomes" id="UP000559027">
    <property type="component" value="Unassembled WGS sequence"/>
</dbReference>
<feature type="compositionally biased region" description="Basic and acidic residues" evidence="1">
    <location>
        <begin position="441"/>
        <end position="457"/>
    </location>
</feature>
<feature type="compositionally biased region" description="Polar residues" evidence="1">
    <location>
        <begin position="632"/>
        <end position="647"/>
    </location>
</feature>
<proteinExistence type="predicted"/>
<feature type="region of interest" description="Disordered" evidence="1">
    <location>
        <begin position="129"/>
        <end position="151"/>
    </location>
</feature>
<dbReference type="AlphaFoldDB" id="A0A8H5LHW5"/>
<feature type="region of interest" description="Disordered" evidence="1">
    <location>
        <begin position="498"/>
        <end position="774"/>
    </location>
</feature>
<feature type="region of interest" description="Disordered" evidence="1">
    <location>
        <begin position="187"/>
        <end position="340"/>
    </location>
</feature>
<feature type="compositionally biased region" description="Basic and acidic residues" evidence="1">
    <location>
        <begin position="61"/>
        <end position="72"/>
    </location>
</feature>
<sequence>MSTVQGSAQNLNQGSQEAFRALINSIAPVTGAESNGKLSREAVEKLSEKLNELVGDEALKNYEHHRNERGELVNEDGLPIIDISEPLPQSEGDDPQQQSVIQDVPLIRLSSLPSVARQKLHQHRDRILDALEEEERQEEERQRRAEMEEREEILRKRKEEAVNEKARLQKAKELQKKMGQALMHNMGLSGKEADYSLKEEKSKKPENLQSATDTGEHKKTITFVEANDSVPNASKPEWGDVTAAKLRAGQRPTLLQSFHPDTTPLKLNVIERKPAVHTPSNHNRPTLLPQATRDSDDESEPEDDQLNPPSGSDESDEIPTEDLPDSEEDGGELELENEYDLDYAKHQREIALEYYNKRNIIGQDAATAMMDHSHEEDFENESAFEAPAPNNQSKPSVSRFKANRIASAYGASTGSKPSTSIGGSALPESSARTIQHALRSGRIDDDNRLVGGEHDSDSEIEAEGLQEMLELLQKGEVYNLGPGGQYLYAQPQAKPNTLLGASTASTTDLDMSKSAATPSDAVAQQQGPQQRSLPPLNRPKVSRFKADRSQSGRPLDTSRSETSTPPTPITHTSRSSPKLPSAVVANTVVEKNQNKPSTVNAPEGTRPSLSPASTLVSPMIIDSPSFRAPRAGSSQPNLPEQSFTSMVIESPSFPDQPRRATLAPTAPSPPAFPSMIVDSPSFPPPVQRSRRPEHPPTVVPSRNLSVGSSTRPIMAEGSVPTLSPSRNNRTESNPIIATTVLERVPTSRKNASENGSVPVSGKVSRFKQSKGTQS</sequence>
<accession>A0A8H5LHW5</accession>
<feature type="compositionally biased region" description="Polar residues" evidence="1">
    <location>
        <begin position="747"/>
        <end position="757"/>
    </location>
</feature>